<gene>
    <name evidence="4" type="ORF">H924_03825</name>
</gene>
<dbReference type="Proteomes" id="UP000011760">
    <property type="component" value="Chromosome"/>
</dbReference>
<feature type="domain" description="DNA helicase DnaB-like N-terminal" evidence="3">
    <location>
        <begin position="4"/>
        <end position="94"/>
    </location>
</feature>
<dbReference type="GO" id="GO:0003678">
    <property type="term" value="F:DNA helicase activity"/>
    <property type="evidence" value="ECO:0007669"/>
    <property type="project" value="InterPro"/>
</dbReference>
<name>M1TPD8_9CORY</name>
<dbReference type="OrthoDB" id="4373732at2"/>
<dbReference type="InterPro" id="IPR007693">
    <property type="entry name" value="DNA_helicase_DnaB-like_N"/>
</dbReference>
<proteinExistence type="predicted"/>
<dbReference type="Gene3D" id="1.10.860.10">
    <property type="entry name" value="DNAb Helicase, Chain A"/>
    <property type="match status" value="1"/>
</dbReference>
<dbReference type="PATRIC" id="fig|1121353.3.peg.786"/>
<keyword evidence="1" id="KW-0235">DNA replication</keyword>
<dbReference type="EMBL" id="CP004354">
    <property type="protein sequence ID" value="AGG66211.1"/>
    <property type="molecule type" value="Genomic_DNA"/>
</dbReference>
<dbReference type="GO" id="GO:0005524">
    <property type="term" value="F:ATP binding"/>
    <property type="evidence" value="ECO:0007669"/>
    <property type="project" value="InterPro"/>
</dbReference>
<evidence type="ECO:0000313" key="5">
    <source>
        <dbReference type="Proteomes" id="UP000011760"/>
    </source>
</evidence>
<evidence type="ECO:0000259" key="3">
    <source>
        <dbReference type="Pfam" id="PF00772"/>
    </source>
</evidence>
<evidence type="ECO:0000256" key="1">
    <source>
        <dbReference type="ARBA" id="ARBA00022705"/>
    </source>
</evidence>
<dbReference type="HOGENOM" id="CLU_1159556_0_0_11"/>
<keyword evidence="4" id="KW-0067">ATP-binding</keyword>
<keyword evidence="4" id="KW-0378">Hydrolase</keyword>
<keyword evidence="4" id="KW-0347">Helicase</keyword>
<evidence type="ECO:0000313" key="4">
    <source>
        <dbReference type="EMBL" id="AGG66211.1"/>
    </source>
</evidence>
<dbReference type="Pfam" id="PF00772">
    <property type="entry name" value="DnaB"/>
    <property type="match status" value="1"/>
</dbReference>
<dbReference type="AlphaFoldDB" id="M1TPD8"/>
<dbReference type="InterPro" id="IPR016136">
    <property type="entry name" value="DNA_helicase_N/primase_C"/>
</dbReference>
<dbReference type="InterPro" id="IPR036185">
    <property type="entry name" value="DNA_heli_DnaB-like_N_sf"/>
</dbReference>
<evidence type="ECO:0000256" key="2">
    <source>
        <dbReference type="ARBA" id="ARBA00023125"/>
    </source>
</evidence>
<keyword evidence="2" id="KW-0238">DNA-binding</keyword>
<dbReference type="eggNOG" id="COG0305">
    <property type="taxonomic scope" value="Bacteria"/>
</dbReference>
<protein>
    <submittedName>
        <fullName evidence="4">Replicative DNA helicase</fullName>
    </submittedName>
</protein>
<dbReference type="STRING" id="1121353.H924_03825"/>
<dbReference type="SUPFAM" id="SSF48024">
    <property type="entry name" value="N-terminal domain of DnaB helicase"/>
    <property type="match status" value="1"/>
</dbReference>
<dbReference type="GO" id="GO:0003677">
    <property type="term" value="F:DNA binding"/>
    <property type="evidence" value="ECO:0007669"/>
    <property type="project" value="UniProtKB-KW"/>
</dbReference>
<keyword evidence="5" id="KW-1185">Reference proteome</keyword>
<dbReference type="GO" id="GO:0006260">
    <property type="term" value="P:DNA replication"/>
    <property type="evidence" value="ECO:0007669"/>
    <property type="project" value="UniProtKB-KW"/>
</dbReference>
<reference evidence="4 5" key="1">
    <citation type="submission" date="2013-02" db="EMBL/GenBank/DDBJ databases">
        <title>The complete genome sequence of Corynebacterium callunae DSM 20147.</title>
        <authorList>
            <person name="Ruckert C."/>
            <person name="Albersmeier A."/>
            <person name="Kalinowski J."/>
        </authorList>
    </citation>
    <scope>NUCLEOTIDE SEQUENCE [LARGE SCALE GENOMIC DNA]</scope>
    <source>
        <strain evidence="4 5">DSM 20147</strain>
    </source>
</reference>
<organism evidence="4 5">
    <name type="scientific">Corynebacterium callunae DSM 20147</name>
    <dbReference type="NCBI Taxonomy" id="1121353"/>
    <lineage>
        <taxon>Bacteria</taxon>
        <taxon>Bacillati</taxon>
        <taxon>Actinomycetota</taxon>
        <taxon>Actinomycetes</taxon>
        <taxon>Mycobacteriales</taxon>
        <taxon>Corynebacteriaceae</taxon>
        <taxon>Corynebacterium</taxon>
    </lineage>
</organism>
<dbReference type="RefSeq" id="WP_015650649.1">
    <property type="nucleotide sequence ID" value="NC_020506.1"/>
</dbReference>
<accession>M1TPD8</accession>
<dbReference type="KEGG" id="ccn:H924_03825"/>
<sequence>MKAPDDAHAETNLLCALMWSDAKHPTTKTTIEYLTSDDFHSPLHGQLFHIIKEKYQNAEPFSAQLINESLQDEEQRHGNAATLRPLLVDAMTANVVIAEQAEGFADHILSAAYRRQFAAMATTLATAAEHAPEDKLFDIMVEHGKRQREAHRRREGFRPAVAQAKQQAEKLTQRAELFRQHQQKQINTSAPARAPATNLTDMLNVSTNAVSIHVPAATEIHDDSQQQATENQHAQESIR</sequence>
<keyword evidence="4" id="KW-0547">Nucleotide-binding</keyword>